<evidence type="ECO:0000256" key="1">
    <source>
        <dbReference type="ARBA" id="ARBA00022723"/>
    </source>
</evidence>
<dbReference type="PROSITE" id="PS00518">
    <property type="entry name" value="ZF_RING_1"/>
    <property type="match status" value="1"/>
</dbReference>
<keyword evidence="5" id="KW-1133">Transmembrane helix</keyword>
<dbReference type="InterPro" id="IPR017907">
    <property type="entry name" value="Znf_RING_CS"/>
</dbReference>
<keyword evidence="8" id="KW-1185">Reference proteome</keyword>
<gene>
    <name evidence="7" type="ORF">CQW23_25501</name>
</gene>
<keyword evidence="5" id="KW-0472">Membrane</keyword>
<evidence type="ECO:0000313" key="8">
    <source>
        <dbReference type="Proteomes" id="UP000224567"/>
    </source>
</evidence>
<evidence type="ECO:0000313" key="7">
    <source>
        <dbReference type="EMBL" id="PHT33701.1"/>
    </source>
</evidence>
<keyword evidence="2 4" id="KW-0863">Zinc-finger</keyword>
<protein>
    <recommendedName>
        <fullName evidence="6">RING-type domain-containing protein</fullName>
    </recommendedName>
</protein>
<feature type="domain" description="RING-type" evidence="6">
    <location>
        <begin position="47"/>
        <end position="102"/>
    </location>
</feature>
<organism evidence="7 8">
    <name type="scientific">Capsicum baccatum</name>
    <name type="common">Peruvian pepper</name>
    <dbReference type="NCBI Taxonomy" id="33114"/>
    <lineage>
        <taxon>Eukaryota</taxon>
        <taxon>Viridiplantae</taxon>
        <taxon>Streptophyta</taxon>
        <taxon>Embryophyta</taxon>
        <taxon>Tracheophyta</taxon>
        <taxon>Spermatophyta</taxon>
        <taxon>Magnoliopsida</taxon>
        <taxon>eudicotyledons</taxon>
        <taxon>Gunneridae</taxon>
        <taxon>Pentapetalae</taxon>
        <taxon>asterids</taxon>
        <taxon>lamiids</taxon>
        <taxon>Solanales</taxon>
        <taxon>Solanaceae</taxon>
        <taxon>Solanoideae</taxon>
        <taxon>Capsiceae</taxon>
        <taxon>Capsicum</taxon>
    </lineage>
</organism>
<dbReference type="Proteomes" id="UP000224567">
    <property type="component" value="Unassembled WGS sequence"/>
</dbReference>
<evidence type="ECO:0000256" key="2">
    <source>
        <dbReference type="ARBA" id="ARBA00022771"/>
    </source>
</evidence>
<dbReference type="PROSITE" id="PS50089">
    <property type="entry name" value="ZF_RING_2"/>
    <property type="match status" value="1"/>
</dbReference>
<dbReference type="PANTHER" id="PTHR46616">
    <property type="entry name" value="UBIQUITIN-PROTEIN LIGASE"/>
    <property type="match status" value="1"/>
</dbReference>
<keyword evidence="1" id="KW-0479">Metal-binding</keyword>
<reference evidence="8" key="2">
    <citation type="journal article" date="2017" name="J. Anim. Genet.">
        <title>Multiple reference genome sequences of hot pepper reveal the massive evolution of plant disease resistance genes by retroduplication.</title>
        <authorList>
            <person name="Kim S."/>
            <person name="Park J."/>
            <person name="Yeom S.-I."/>
            <person name="Kim Y.-M."/>
            <person name="Seo E."/>
            <person name="Kim K.-T."/>
            <person name="Kim M.-S."/>
            <person name="Lee J.M."/>
            <person name="Cheong K."/>
            <person name="Shin H.-S."/>
            <person name="Kim S.-B."/>
            <person name="Han K."/>
            <person name="Lee J."/>
            <person name="Park M."/>
            <person name="Lee H.-A."/>
            <person name="Lee H.-Y."/>
            <person name="Lee Y."/>
            <person name="Oh S."/>
            <person name="Lee J.H."/>
            <person name="Choi E."/>
            <person name="Choi E."/>
            <person name="Lee S.E."/>
            <person name="Jeon J."/>
            <person name="Kim H."/>
            <person name="Choi G."/>
            <person name="Song H."/>
            <person name="Lee J."/>
            <person name="Lee S.-C."/>
            <person name="Kwon J.-K."/>
            <person name="Lee H.-Y."/>
            <person name="Koo N."/>
            <person name="Hong Y."/>
            <person name="Kim R.W."/>
            <person name="Kang W.-H."/>
            <person name="Huh J.H."/>
            <person name="Kang B.-C."/>
            <person name="Yang T.-J."/>
            <person name="Lee Y.-H."/>
            <person name="Bennetzen J.L."/>
            <person name="Choi D."/>
        </authorList>
    </citation>
    <scope>NUCLEOTIDE SEQUENCE [LARGE SCALE GENOMIC DNA]</scope>
    <source>
        <strain evidence="8">cv. PBC81</strain>
    </source>
</reference>
<reference evidence="7 8" key="1">
    <citation type="journal article" date="2017" name="Genome Biol.">
        <title>New reference genome sequences of hot pepper reveal the massive evolution of plant disease-resistance genes by retroduplication.</title>
        <authorList>
            <person name="Kim S."/>
            <person name="Park J."/>
            <person name="Yeom S.I."/>
            <person name="Kim Y.M."/>
            <person name="Seo E."/>
            <person name="Kim K.T."/>
            <person name="Kim M.S."/>
            <person name="Lee J.M."/>
            <person name="Cheong K."/>
            <person name="Shin H.S."/>
            <person name="Kim S.B."/>
            <person name="Han K."/>
            <person name="Lee J."/>
            <person name="Park M."/>
            <person name="Lee H.A."/>
            <person name="Lee H.Y."/>
            <person name="Lee Y."/>
            <person name="Oh S."/>
            <person name="Lee J.H."/>
            <person name="Choi E."/>
            <person name="Choi E."/>
            <person name="Lee S.E."/>
            <person name="Jeon J."/>
            <person name="Kim H."/>
            <person name="Choi G."/>
            <person name="Song H."/>
            <person name="Lee J."/>
            <person name="Lee S.C."/>
            <person name="Kwon J.K."/>
            <person name="Lee H.Y."/>
            <person name="Koo N."/>
            <person name="Hong Y."/>
            <person name="Kim R.W."/>
            <person name="Kang W.H."/>
            <person name="Huh J.H."/>
            <person name="Kang B.C."/>
            <person name="Yang T.J."/>
            <person name="Lee Y.H."/>
            <person name="Bennetzen J.L."/>
            <person name="Choi D."/>
        </authorList>
    </citation>
    <scope>NUCLEOTIDE SEQUENCE [LARGE SCALE GENOMIC DNA]</scope>
    <source>
        <strain evidence="8">cv. PBC81</strain>
    </source>
</reference>
<dbReference type="Pfam" id="PF13445">
    <property type="entry name" value="zf-RING_UBOX"/>
    <property type="match status" value="1"/>
</dbReference>
<dbReference type="InterPro" id="IPR013083">
    <property type="entry name" value="Znf_RING/FYVE/PHD"/>
</dbReference>
<keyword evidence="5" id="KW-0812">Transmembrane</keyword>
<dbReference type="InterPro" id="IPR001841">
    <property type="entry name" value="Znf_RING"/>
</dbReference>
<name>A0A2G2VL31_CAPBA</name>
<evidence type="ECO:0000256" key="4">
    <source>
        <dbReference type="PROSITE-ProRule" id="PRU00175"/>
    </source>
</evidence>
<evidence type="ECO:0000259" key="6">
    <source>
        <dbReference type="PROSITE" id="PS50089"/>
    </source>
</evidence>
<dbReference type="STRING" id="33114.A0A2G2VL31"/>
<keyword evidence="3" id="KW-0862">Zinc</keyword>
<dbReference type="InterPro" id="IPR027370">
    <property type="entry name" value="Znf-RING_euk"/>
</dbReference>
<dbReference type="Gene3D" id="3.30.40.10">
    <property type="entry name" value="Zinc/RING finger domain, C3HC4 (zinc finger)"/>
    <property type="match status" value="1"/>
</dbReference>
<proteinExistence type="predicted"/>
<dbReference type="PANTHER" id="PTHR46616:SF6">
    <property type="entry name" value="E3 UBIQUITIN-PROTEIN LIGASE RNF182-LIKE"/>
    <property type="match status" value="1"/>
</dbReference>
<feature type="transmembrane region" description="Helical" evidence="5">
    <location>
        <begin position="203"/>
        <end position="225"/>
    </location>
</feature>
<dbReference type="GO" id="GO:0008270">
    <property type="term" value="F:zinc ion binding"/>
    <property type="evidence" value="ECO:0007669"/>
    <property type="project" value="UniProtKB-KW"/>
</dbReference>
<evidence type="ECO:0000256" key="5">
    <source>
        <dbReference type="SAM" id="Phobius"/>
    </source>
</evidence>
<dbReference type="AlphaFoldDB" id="A0A2G2VL31"/>
<dbReference type="SUPFAM" id="SSF57850">
    <property type="entry name" value="RING/U-box"/>
    <property type="match status" value="1"/>
</dbReference>
<dbReference type="EMBL" id="MLFT02000011">
    <property type="protein sequence ID" value="PHT33701.1"/>
    <property type="molecule type" value="Genomic_DNA"/>
</dbReference>
<sequence length="266" mass="29908">MWKSISNVIPSFGQKKDSATPSQICHEYSDDDDDICSNESTEEGLECPICWDSFNIVENVPYVLWCGHSLCKNCLLGLKPASVKISTQQIQIPLFVSCPWCNLLTLRLFYQGNLKFPSKNFFLLWMVESRNGDRMKSPSTIYNDQLACSFPCTSMTRSQSSVTNCRRAHRLGTSGSGTSGPSNTSGTRTMQRAQFSLQKSLDFFFRLTSKFPLVVVLLLVVIFVIPSSVSILILYLVITILFGLPSFLVLYFAYPALDWLVREITA</sequence>
<dbReference type="OrthoDB" id="252722at2759"/>
<feature type="transmembrane region" description="Helical" evidence="5">
    <location>
        <begin position="231"/>
        <end position="254"/>
    </location>
</feature>
<comment type="caution">
    <text evidence="7">The sequence shown here is derived from an EMBL/GenBank/DDBJ whole genome shotgun (WGS) entry which is preliminary data.</text>
</comment>
<accession>A0A2G2VL31</accession>
<evidence type="ECO:0000256" key="3">
    <source>
        <dbReference type="ARBA" id="ARBA00022833"/>
    </source>
</evidence>